<dbReference type="InterPro" id="IPR020457">
    <property type="entry name" value="Znf_B-box_chordata"/>
</dbReference>
<evidence type="ECO:0000256" key="4">
    <source>
        <dbReference type="ARBA" id="ARBA00008518"/>
    </source>
</evidence>
<evidence type="ECO:0000256" key="8">
    <source>
        <dbReference type="ARBA" id="ARBA00022723"/>
    </source>
</evidence>
<keyword evidence="6" id="KW-0963">Cytoplasm</keyword>
<dbReference type="Pfam" id="PF13445">
    <property type="entry name" value="zf-RING_UBOX"/>
    <property type="match status" value="1"/>
</dbReference>
<keyword evidence="9 13" id="KW-0863">Zinc-finger</keyword>
<dbReference type="SMART" id="SM00336">
    <property type="entry name" value="BBOX"/>
    <property type="match status" value="1"/>
</dbReference>
<dbReference type="Gene3D" id="3.30.40.10">
    <property type="entry name" value="Zinc/RING finger domain, C3HC4 (zinc finger)"/>
    <property type="match status" value="1"/>
</dbReference>
<comment type="subcellular location">
    <subcellularLocation>
        <location evidence="2">Cytoplasm</location>
    </subcellularLocation>
</comment>
<evidence type="ECO:0000313" key="17">
    <source>
        <dbReference type="Proteomes" id="UP000472274"/>
    </source>
</evidence>
<evidence type="ECO:0000256" key="11">
    <source>
        <dbReference type="ARBA" id="ARBA00022833"/>
    </source>
</evidence>
<keyword evidence="8" id="KW-0479">Metal-binding</keyword>
<keyword evidence="7" id="KW-0808">Transferase</keyword>
<dbReference type="SMART" id="SM00504">
    <property type="entry name" value="Ubox"/>
    <property type="match status" value="1"/>
</dbReference>
<dbReference type="Ensembl" id="ENSTMTT00000018380.1">
    <property type="protein sequence ID" value="ENSTMTP00000017747.1"/>
    <property type="gene ID" value="ENSTMTG00000013061.1"/>
</dbReference>
<dbReference type="InParanoid" id="A0A674JCX0"/>
<dbReference type="GO" id="GO:0061630">
    <property type="term" value="F:ubiquitin protein ligase activity"/>
    <property type="evidence" value="ECO:0007669"/>
    <property type="project" value="UniProtKB-EC"/>
</dbReference>
<reference evidence="16" key="1">
    <citation type="submission" date="2025-08" db="UniProtKB">
        <authorList>
            <consortium name="Ensembl"/>
        </authorList>
    </citation>
    <scope>IDENTIFICATION</scope>
</reference>
<evidence type="ECO:0000256" key="12">
    <source>
        <dbReference type="ARBA" id="ARBA00023054"/>
    </source>
</evidence>
<dbReference type="PANTHER" id="PTHR24103">
    <property type="entry name" value="E3 UBIQUITIN-PROTEIN LIGASE TRIM"/>
    <property type="match status" value="1"/>
</dbReference>
<sequence>MWRNWRKSRDEQKSKELRDELVCSICLDSFKDPVILDCGHSYCQACITKCWGASGTGLCPQCRKPLPKRELRPNKSLEEAVNIARGLDEECEKHEEVLKFFCKEDRTLVCRVCRESREHRAHTVIPIEAAAEEFKVGHLRRNPRRG</sequence>
<name>A0A674JCX0_9SAUR</name>
<evidence type="ECO:0000256" key="3">
    <source>
        <dbReference type="ARBA" id="ARBA00004906"/>
    </source>
</evidence>
<organism evidence="16 17">
    <name type="scientific">Terrapene triunguis</name>
    <name type="common">Three-toed box turtle</name>
    <dbReference type="NCBI Taxonomy" id="2587831"/>
    <lineage>
        <taxon>Eukaryota</taxon>
        <taxon>Metazoa</taxon>
        <taxon>Chordata</taxon>
        <taxon>Craniata</taxon>
        <taxon>Vertebrata</taxon>
        <taxon>Euteleostomi</taxon>
        <taxon>Archelosauria</taxon>
        <taxon>Testudinata</taxon>
        <taxon>Testudines</taxon>
        <taxon>Cryptodira</taxon>
        <taxon>Durocryptodira</taxon>
        <taxon>Testudinoidea</taxon>
        <taxon>Emydidae</taxon>
        <taxon>Terrapene</taxon>
    </lineage>
</organism>
<evidence type="ECO:0000256" key="6">
    <source>
        <dbReference type="ARBA" id="ARBA00022490"/>
    </source>
</evidence>
<dbReference type="PROSITE" id="PS50089">
    <property type="entry name" value="ZF_RING_2"/>
    <property type="match status" value="1"/>
</dbReference>
<comment type="pathway">
    <text evidence="3">Protein modification; protein ubiquitination.</text>
</comment>
<evidence type="ECO:0000256" key="5">
    <source>
        <dbReference type="ARBA" id="ARBA00012483"/>
    </source>
</evidence>
<dbReference type="PROSITE" id="PS50119">
    <property type="entry name" value="ZF_BBOX"/>
    <property type="match status" value="1"/>
</dbReference>
<dbReference type="GO" id="GO:0005737">
    <property type="term" value="C:cytoplasm"/>
    <property type="evidence" value="ECO:0007669"/>
    <property type="project" value="UniProtKB-SubCell"/>
</dbReference>
<evidence type="ECO:0000256" key="7">
    <source>
        <dbReference type="ARBA" id="ARBA00022679"/>
    </source>
</evidence>
<evidence type="ECO:0000256" key="2">
    <source>
        <dbReference type="ARBA" id="ARBA00004496"/>
    </source>
</evidence>
<keyword evidence="11" id="KW-0862">Zinc</keyword>
<dbReference type="InterPro" id="IPR000315">
    <property type="entry name" value="Znf_B-box"/>
</dbReference>
<keyword evidence="10" id="KW-0833">Ubl conjugation pathway</keyword>
<dbReference type="InterPro" id="IPR013083">
    <property type="entry name" value="Znf_RING/FYVE/PHD"/>
</dbReference>
<dbReference type="InterPro" id="IPR027370">
    <property type="entry name" value="Znf-RING_euk"/>
</dbReference>
<dbReference type="SUPFAM" id="SSF57845">
    <property type="entry name" value="B-box zinc-binding domain"/>
    <property type="match status" value="1"/>
</dbReference>
<dbReference type="Gene3D" id="3.30.160.60">
    <property type="entry name" value="Classic Zinc Finger"/>
    <property type="match status" value="1"/>
</dbReference>
<accession>A0A674JCX0</accession>
<evidence type="ECO:0000313" key="16">
    <source>
        <dbReference type="Ensembl" id="ENSTMTP00000017747.1"/>
    </source>
</evidence>
<reference evidence="16" key="2">
    <citation type="submission" date="2025-09" db="UniProtKB">
        <authorList>
            <consortium name="Ensembl"/>
        </authorList>
    </citation>
    <scope>IDENTIFICATION</scope>
</reference>
<dbReference type="PRINTS" id="PR01406">
    <property type="entry name" value="BBOXZNFINGER"/>
</dbReference>
<dbReference type="SUPFAM" id="SSF57850">
    <property type="entry name" value="RING/U-box"/>
    <property type="match status" value="1"/>
</dbReference>
<dbReference type="InterPro" id="IPR017907">
    <property type="entry name" value="Znf_RING_CS"/>
</dbReference>
<dbReference type="InterPro" id="IPR050143">
    <property type="entry name" value="TRIM/RBCC"/>
</dbReference>
<dbReference type="AlphaFoldDB" id="A0A674JCX0"/>
<dbReference type="GO" id="GO:0008270">
    <property type="term" value="F:zinc ion binding"/>
    <property type="evidence" value="ECO:0007669"/>
    <property type="project" value="UniProtKB-KW"/>
</dbReference>
<dbReference type="SMART" id="SM00184">
    <property type="entry name" value="RING"/>
    <property type="match status" value="1"/>
</dbReference>
<evidence type="ECO:0000256" key="9">
    <source>
        <dbReference type="ARBA" id="ARBA00022771"/>
    </source>
</evidence>
<dbReference type="GO" id="GO:0016567">
    <property type="term" value="P:protein ubiquitination"/>
    <property type="evidence" value="ECO:0007669"/>
    <property type="project" value="InterPro"/>
</dbReference>
<evidence type="ECO:0000256" key="10">
    <source>
        <dbReference type="ARBA" id="ARBA00022786"/>
    </source>
</evidence>
<dbReference type="InterPro" id="IPR003613">
    <property type="entry name" value="Ubox_domain"/>
</dbReference>
<feature type="domain" description="B box-type" evidence="15">
    <location>
        <begin position="91"/>
        <end position="127"/>
    </location>
</feature>
<evidence type="ECO:0000259" key="14">
    <source>
        <dbReference type="PROSITE" id="PS50089"/>
    </source>
</evidence>
<dbReference type="Proteomes" id="UP000472274">
    <property type="component" value="Unplaced"/>
</dbReference>
<comment type="similarity">
    <text evidence="4">Belongs to the TRIM/RBCC family.</text>
</comment>
<protein>
    <recommendedName>
        <fullName evidence="5">RING-type E3 ubiquitin transferase</fullName>
        <ecNumber evidence="5">2.3.2.27</ecNumber>
    </recommendedName>
</protein>
<dbReference type="GeneTree" id="ENSGT01030000234669"/>
<dbReference type="EC" id="2.3.2.27" evidence="5"/>
<keyword evidence="12" id="KW-0175">Coiled coil</keyword>
<dbReference type="Pfam" id="PF00643">
    <property type="entry name" value="zf-B_box"/>
    <property type="match status" value="1"/>
</dbReference>
<feature type="domain" description="RING-type" evidence="14">
    <location>
        <begin position="23"/>
        <end position="63"/>
    </location>
</feature>
<comment type="catalytic activity">
    <reaction evidence="1">
        <text>S-ubiquitinyl-[E2 ubiquitin-conjugating enzyme]-L-cysteine + [acceptor protein]-L-lysine = [E2 ubiquitin-conjugating enzyme]-L-cysteine + N(6)-ubiquitinyl-[acceptor protein]-L-lysine.</text>
        <dbReference type="EC" id="2.3.2.27"/>
    </reaction>
</comment>
<evidence type="ECO:0000256" key="1">
    <source>
        <dbReference type="ARBA" id="ARBA00000900"/>
    </source>
</evidence>
<evidence type="ECO:0000256" key="13">
    <source>
        <dbReference type="PROSITE-ProRule" id="PRU00024"/>
    </source>
</evidence>
<keyword evidence="17" id="KW-1185">Reference proteome</keyword>
<dbReference type="InterPro" id="IPR001841">
    <property type="entry name" value="Znf_RING"/>
</dbReference>
<evidence type="ECO:0000259" key="15">
    <source>
        <dbReference type="PROSITE" id="PS50119"/>
    </source>
</evidence>
<dbReference type="PROSITE" id="PS00518">
    <property type="entry name" value="ZF_RING_1"/>
    <property type="match status" value="1"/>
</dbReference>
<proteinExistence type="inferred from homology"/>